<dbReference type="GO" id="GO:0004784">
    <property type="term" value="F:superoxide dismutase activity"/>
    <property type="evidence" value="ECO:0007669"/>
    <property type="project" value="UniProtKB-EC"/>
</dbReference>
<sequence>MKQVSSLLFACALARAAYAYDIDFCKHKVYQPQVSNDGRWYGQENGKWCVAIPSVEGVKDGLPACKGHVEKPAWIDQKPYGWENYSPCIALSYGSEAQAYQPTHPSFRGQRMSQEERQYQSYQESPYTQYPQDQTPTFPIVATVILQKDGAWTSDVKGSVTLRQESADQQTTFDIQIEGLTAGKHGFHVHEFGPGAGWNCTTAGGHYNPLGQTHGAKEAEVRHVGDLGNIEANNEGKVATNFPDNIIDLYGPSSVIGRTIVVHADADDLGLGGFEDSKTTGHAGKRVACGIIAYAKA</sequence>
<dbReference type="EC" id="1.15.1.1" evidence="9"/>
<dbReference type="Gene3D" id="2.60.40.200">
    <property type="entry name" value="Superoxide dismutase, copper/zinc binding domain"/>
    <property type="match status" value="1"/>
</dbReference>
<dbReference type="InterPro" id="IPR001424">
    <property type="entry name" value="SOD_Cu_Zn_dom"/>
</dbReference>
<reference evidence="13" key="1">
    <citation type="submission" date="2020-05" db="EMBL/GenBank/DDBJ databases">
        <title>Phylogenomic resolution of chytrid fungi.</title>
        <authorList>
            <person name="Stajich J.E."/>
            <person name="Amses K."/>
            <person name="Simmons R."/>
            <person name="Seto K."/>
            <person name="Myers J."/>
            <person name="Bonds A."/>
            <person name="Quandt C.A."/>
            <person name="Barry K."/>
            <person name="Liu P."/>
            <person name="Grigoriev I."/>
            <person name="Longcore J.E."/>
            <person name="James T.Y."/>
        </authorList>
    </citation>
    <scope>NUCLEOTIDE SEQUENCE</scope>
    <source>
        <strain evidence="13">JEL0318</strain>
    </source>
</reference>
<keyword evidence="6 9" id="KW-0186">Copper</keyword>
<dbReference type="CDD" id="cd00305">
    <property type="entry name" value="Cu-Zn_Superoxide_Dismutase"/>
    <property type="match status" value="1"/>
</dbReference>
<dbReference type="PANTHER" id="PTHR10003">
    <property type="entry name" value="SUPEROXIDE DISMUTASE CU-ZN -RELATED"/>
    <property type="match status" value="1"/>
</dbReference>
<evidence type="ECO:0000256" key="9">
    <source>
        <dbReference type="RuleBase" id="RU000393"/>
    </source>
</evidence>
<feature type="signal peptide" evidence="11">
    <location>
        <begin position="1"/>
        <end position="19"/>
    </location>
</feature>
<comment type="similarity">
    <text evidence="1 9">Belongs to the Cu-Zn superoxide dismutase family.</text>
</comment>
<dbReference type="GO" id="GO:0005507">
    <property type="term" value="F:copper ion binding"/>
    <property type="evidence" value="ECO:0007669"/>
    <property type="project" value="InterPro"/>
</dbReference>
<dbReference type="Proteomes" id="UP001212841">
    <property type="component" value="Unassembled WGS sequence"/>
</dbReference>
<dbReference type="EMBL" id="JADGJD010000126">
    <property type="protein sequence ID" value="KAJ3054607.1"/>
    <property type="molecule type" value="Genomic_DNA"/>
</dbReference>
<comment type="cofactor">
    <cofactor evidence="9">
        <name>Cu cation</name>
        <dbReference type="ChEBI" id="CHEBI:23378"/>
    </cofactor>
    <text evidence="9">Binds 1 copper ion per subunit.</text>
</comment>
<evidence type="ECO:0000256" key="7">
    <source>
        <dbReference type="ARBA" id="ARBA00023157"/>
    </source>
</evidence>
<evidence type="ECO:0000259" key="12">
    <source>
        <dbReference type="Pfam" id="PF00080"/>
    </source>
</evidence>
<keyword evidence="3 9" id="KW-0862">Zinc</keyword>
<evidence type="ECO:0000256" key="8">
    <source>
        <dbReference type="ARBA" id="ARBA00049204"/>
    </source>
</evidence>
<evidence type="ECO:0000256" key="1">
    <source>
        <dbReference type="ARBA" id="ARBA00010457"/>
    </source>
</evidence>
<feature type="region of interest" description="Disordered" evidence="10">
    <location>
        <begin position="101"/>
        <end position="131"/>
    </location>
</feature>
<protein>
    <recommendedName>
        <fullName evidence="9">Superoxide dismutase [Cu-Zn]</fullName>
        <ecNumber evidence="9">1.15.1.1</ecNumber>
    </recommendedName>
</protein>
<evidence type="ECO:0000256" key="10">
    <source>
        <dbReference type="SAM" id="MobiDB-lite"/>
    </source>
</evidence>
<dbReference type="AlphaFoldDB" id="A0AAD5SN87"/>
<keyword evidence="4" id="KW-0049">Antioxidant</keyword>
<evidence type="ECO:0000256" key="6">
    <source>
        <dbReference type="ARBA" id="ARBA00023008"/>
    </source>
</evidence>
<evidence type="ECO:0000256" key="3">
    <source>
        <dbReference type="ARBA" id="ARBA00022833"/>
    </source>
</evidence>
<dbReference type="InterPro" id="IPR036423">
    <property type="entry name" value="SOD-like_Cu/Zn_dom_sf"/>
</dbReference>
<keyword evidence="5 9" id="KW-0560">Oxidoreductase</keyword>
<keyword evidence="11" id="KW-0732">Signal</keyword>
<evidence type="ECO:0000256" key="2">
    <source>
        <dbReference type="ARBA" id="ARBA00022723"/>
    </source>
</evidence>
<dbReference type="Pfam" id="PF00080">
    <property type="entry name" value="Sod_Cu"/>
    <property type="match status" value="1"/>
</dbReference>
<keyword evidence="7" id="KW-1015">Disulfide bond</keyword>
<dbReference type="PROSITE" id="PS00332">
    <property type="entry name" value="SOD_CU_ZN_2"/>
    <property type="match status" value="1"/>
</dbReference>
<evidence type="ECO:0000256" key="5">
    <source>
        <dbReference type="ARBA" id="ARBA00023002"/>
    </source>
</evidence>
<comment type="function">
    <text evidence="9">Destroys radicals which are normally produced within the cells and which are toxic to biological systems.</text>
</comment>
<dbReference type="FunFam" id="2.60.40.200:FF:000003">
    <property type="entry name" value="Superoxide dismutase [Cu-Zn], chloroplastic"/>
    <property type="match status" value="1"/>
</dbReference>
<comment type="cofactor">
    <cofactor evidence="9">
        <name>Zn(2+)</name>
        <dbReference type="ChEBI" id="CHEBI:29105"/>
    </cofactor>
    <text evidence="9">Binds 1 zinc ion per subunit.</text>
</comment>
<keyword evidence="2 9" id="KW-0479">Metal-binding</keyword>
<organism evidence="13 14">
    <name type="scientific">Rhizophlyctis rosea</name>
    <dbReference type="NCBI Taxonomy" id="64517"/>
    <lineage>
        <taxon>Eukaryota</taxon>
        <taxon>Fungi</taxon>
        <taxon>Fungi incertae sedis</taxon>
        <taxon>Chytridiomycota</taxon>
        <taxon>Chytridiomycota incertae sedis</taxon>
        <taxon>Chytridiomycetes</taxon>
        <taxon>Rhizophlyctidales</taxon>
        <taxon>Rhizophlyctidaceae</taxon>
        <taxon>Rhizophlyctis</taxon>
    </lineage>
</organism>
<evidence type="ECO:0000256" key="11">
    <source>
        <dbReference type="SAM" id="SignalP"/>
    </source>
</evidence>
<dbReference type="InterPro" id="IPR024134">
    <property type="entry name" value="SOD_Cu/Zn_/chaperone"/>
</dbReference>
<feature type="chain" id="PRO_5041938958" description="Superoxide dismutase [Cu-Zn]" evidence="11">
    <location>
        <begin position="20"/>
        <end position="297"/>
    </location>
</feature>
<evidence type="ECO:0000313" key="13">
    <source>
        <dbReference type="EMBL" id="KAJ3054607.1"/>
    </source>
</evidence>
<evidence type="ECO:0000313" key="14">
    <source>
        <dbReference type="Proteomes" id="UP001212841"/>
    </source>
</evidence>
<dbReference type="PRINTS" id="PR00068">
    <property type="entry name" value="CUZNDISMTASE"/>
</dbReference>
<evidence type="ECO:0000256" key="4">
    <source>
        <dbReference type="ARBA" id="ARBA00022862"/>
    </source>
</evidence>
<gene>
    <name evidence="13" type="ORF">HK097_001335</name>
</gene>
<comment type="catalytic activity">
    <reaction evidence="8 9">
        <text>2 superoxide + 2 H(+) = H2O2 + O2</text>
        <dbReference type="Rhea" id="RHEA:20696"/>
        <dbReference type="ChEBI" id="CHEBI:15378"/>
        <dbReference type="ChEBI" id="CHEBI:15379"/>
        <dbReference type="ChEBI" id="CHEBI:16240"/>
        <dbReference type="ChEBI" id="CHEBI:18421"/>
        <dbReference type="EC" id="1.15.1.1"/>
    </reaction>
</comment>
<comment type="caution">
    <text evidence="13">The sequence shown here is derived from an EMBL/GenBank/DDBJ whole genome shotgun (WGS) entry which is preliminary data.</text>
</comment>
<name>A0AAD5SN87_9FUNG</name>
<proteinExistence type="inferred from homology"/>
<keyword evidence="14" id="KW-1185">Reference proteome</keyword>
<feature type="domain" description="Superoxide dismutase copper/zinc binding" evidence="12">
    <location>
        <begin position="156"/>
        <end position="292"/>
    </location>
</feature>
<accession>A0AAD5SN87</accession>
<dbReference type="SUPFAM" id="SSF49329">
    <property type="entry name" value="Cu,Zn superoxide dismutase-like"/>
    <property type="match status" value="1"/>
</dbReference>
<dbReference type="InterPro" id="IPR018152">
    <property type="entry name" value="SOD_Cu/Zn_BS"/>
</dbReference>